<dbReference type="AlphaFoldDB" id="A0A3E0HIH4"/>
<gene>
    <name evidence="1" type="ORF">BCF44_107376</name>
</gene>
<sequence length="68" mass="6946">MPHITDTVYPKIASGGAGAFDGVTVDAVIEGGTVLAAVTLPSEVDEPKVAATLARYTVPTRLTFQGNS</sequence>
<evidence type="ECO:0000313" key="2">
    <source>
        <dbReference type="Proteomes" id="UP000256269"/>
    </source>
</evidence>
<evidence type="ECO:0000313" key="1">
    <source>
        <dbReference type="EMBL" id="REH46243.1"/>
    </source>
</evidence>
<keyword evidence="2" id="KW-1185">Reference proteome</keyword>
<organism evidence="1 2">
    <name type="scientific">Kutzneria buriramensis</name>
    <dbReference type="NCBI Taxonomy" id="1045776"/>
    <lineage>
        <taxon>Bacteria</taxon>
        <taxon>Bacillati</taxon>
        <taxon>Actinomycetota</taxon>
        <taxon>Actinomycetes</taxon>
        <taxon>Pseudonocardiales</taxon>
        <taxon>Pseudonocardiaceae</taxon>
        <taxon>Kutzneria</taxon>
    </lineage>
</organism>
<name>A0A3E0HIH4_9PSEU</name>
<reference evidence="1 2" key="1">
    <citation type="submission" date="2018-08" db="EMBL/GenBank/DDBJ databases">
        <title>Genomic Encyclopedia of Archaeal and Bacterial Type Strains, Phase II (KMG-II): from individual species to whole genera.</title>
        <authorList>
            <person name="Goeker M."/>
        </authorList>
    </citation>
    <scope>NUCLEOTIDE SEQUENCE [LARGE SCALE GENOMIC DNA]</scope>
    <source>
        <strain evidence="1 2">DSM 45791</strain>
    </source>
</reference>
<accession>A0A3E0HIH4</accession>
<dbReference type="Proteomes" id="UP000256269">
    <property type="component" value="Unassembled WGS sequence"/>
</dbReference>
<proteinExistence type="predicted"/>
<comment type="caution">
    <text evidence="1">The sequence shown here is derived from an EMBL/GenBank/DDBJ whole genome shotgun (WGS) entry which is preliminary data.</text>
</comment>
<protein>
    <submittedName>
        <fullName evidence="1">Uncharacterized protein</fullName>
    </submittedName>
</protein>
<dbReference type="EMBL" id="QUNO01000007">
    <property type="protein sequence ID" value="REH46243.1"/>
    <property type="molecule type" value="Genomic_DNA"/>
</dbReference>